<reference evidence="2" key="1">
    <citation type="journal article" date="2020" name="mSystems">
        <title>Genome- and Community-Level Interaction Insights into Carbon Utilization and Element Cycling Functions of Hydrothermarchaeota in Hydrothermal Sediment.</title>
        <authorList>
            <person name="Zhou Z."/>
            <person name="Liu Y."/>
            <person name="Xu W."/>
            <person name="Pan J."/>
            <person name="Luo Z.H."/>
            <person name="Li M."/>
        </authorList>
    </citation>
    <scope>NUCLEOTIDE SEQUENCE [LARGE SCALE GENOMIC DNA]</scope>
    <source>
        <strain evidence="2">SpSt-885</strain>
    </source>
</reference>
<evidence type="ECO:0000256" key="1">
    <source>
        <dbReference type="SAM" id="MobiDB-lite"/>
    </source>
</evidence>
<accession>A0A7J3SL25</accession>
<gene>
    <name evidence="2" type="ORF">ENW83_03840</name>
</gene>
<feature type="compositionally biased region" description="Basic and acidic residues" evidence="1">
    <location>
        <begin position="24"/>
        <end position="51"/>
    </location>
</feature>
<dbReference type="EMBL" id="DTLS01000108">
    <property type="protein sequence ID" value="HGZ60321.1"/>
    <property type="molecule type" value="Genomic_DNA"/>
</dbReference>
<comment type="caution">
    <text evidence="2">The sequence shown here is derived from an EMBL/GenBank/DDBJ whole genome shotgun (WGS) entry which is preliminary data.</text>
</comment>
<name>A0A7J3SL25_9CREN</name>
<sequence length="198" mass="23283">MRRKISVNPEEPVKHPSKMPLAPNKERDFKGEPVKNWEKSPKVEKEKVLDRAHDEKLPDKIKILPPELVSEVRKLATQENSFASDVYEYLEHLIQDGEDFEIAIRKTYENVWPAANAEVVEETKEGEKAMAKVESYLEELKRRYMKHKVIEKINTLHQERVRKNSKKPTSEIVPRMTTTFKDPLIGNLEQFFMENIKE</sequence>
<organism evidence="2">
    <name type="scientific">Fervidicoccus fontis</name>
    <dbReference type="NCBI Taxonomy" id="683846"/>
    <lineage>
        <taxon>Archaea</taxon>
        <taxon>Thermoproteota</taxon>
        <taxon>Thermoprotei</taxon>
        <taxon>Fervidicoccales</taxon>
        <taxon>Fervidicoccaceae</taxon>
        <taxon>Fervidicoccus</taxon>
    </lineage>
</organism>
<evidence type="ECO:0000313" key="2">
    <source>
        <dbReference type="EMBL" id="HGZ60321.1"/>
    </source>
</evidence>
<proteinExistence type="predicted"/>
<protein>
    <submittedName>
        <fullName evidence="2">Uncharacterized protein</fullName>
    </submittedName>
</protein>
<dbReference type="AlphaFoldDB" id="A0A7J3SL25"/>
<feature type="region of interest" description="Disordered" evidence="1">
    <location>
        <begin position="1"/>
        <end position="51"/>
    </location>
</feature>